<dbReference type="SMART" id="SM00420">
    <property type="entry name" value="HTH_DEOR"/>
    <property type="match status" value="1"/>
</dbReference>
<evidence type="ECO:0000256" key="2">
    <source>
        <dbReference type="ARBA" id="ARBA00023125"/>
    </source>
</evidence>
<dbReference type="InterPro" id="IPR036390">
    <property type="entry name" value="WH_DNA-bd_sf"/>
</dbReference>
<evidence type="ECO:0000256" key="1">
    <source>
        <dbReference type="ARBA" id="ARBA00023015"/>
    </source>
</evidence>
<evidence type="ECO:0000259" key="4">
    <source>
        <dbReference type="PROSITE" id="PS51000"/>
    </source>
</evidence>
<gene>
    <name evidence="5" type="ORF">ABKW32_13005</name>
</gene>
<dbReference type="Pfam" id="PF08220">
    <property type="entry name" value="HTH_DeoR"/>
    <property type="match status" value="1"/>
</dbReference>
<keyword evidence="1" id="KW-0805">Transcription regulation</keyword>
<dbReference type="PANTHER" id="PTHR30363">
    <property type="entry name" value="HTH-TYPE TRANSCRIPTIONAL REGULATOR SRLR-RELATED"/>
    <property type="match status" value="1"/>
</dbReference>
<keyword evidence="2" id="KW-0238">DNA-binding</keyword>
<dbReference type="InterPro" id="IPR050313">
    <property type="entry name" value="Carb_Metab_HTH_regulators"/>
</dbReference>
<name>A0ABV0L4H7_9GAMM</name>
<keyword evidence="3" id="KW-0804">Transcription</keyword>
<dbReference type="EMBL" id="JBDYKN010000011">
    <property type="protein sequence ID" value="MEP7730372.1"/>
    <property type="molecule type" value="Genomic_DNA"/>
</dbReference>
<dbReference type="Proteomes" id="UP001471651">
    <property type="component" value="Unassembled WGS sequence"/>
</dbReference>
<protein>
    <submittedName>
        <fullName evidence="5">DeoR family transcriptional regulator</fullName>
    </submittedName>
</protein>
<dbReference type="InterPro" id="IPR001034">
    <property type="entry name" value="DeoR_HTH"/>
</dbReference>
<dbReference type="SUPFAM" id="SSF46785">
    <property type="entry name" value="Winged helix' DNA-binding domain"/>
    <property type="match status" value="1"/>
</dbReference>
<comment type="caution">
    <text evidence="5">The sequence shown here is derived from an EMBL/GenBank/DDBJ whole genome shotgun (WGS) entry which is preliminary data.</text>
</comment>
<organism evidence="5 6">
    <name type="scientific">Marinomonas primoryensis</name>
    <dbReference type="NCBI Taxonomy" id="178399"/>
    <lineage>
        <taxon>Bacteria</taxon>
        <taxon>Pseudomonadati</taxon>
        <taxon>Pseudomonadota</taxon>
        <taxon>Gammaproteobacteria</taxon>
        <taxon>Oceanospirillales</taxon>
        <taxon>Oceanospirillaceae</taxon>
        <taxon>Marinomonas</taxon>
    </lineage>
</organism>
<dbReference type="InterPro" id="IPR036388">
    <property type="entry name" value="WH-like_DNA-bd_sf"/>
</dbReference>
<evidence type="ECO:0000256" key="3">
    <source>
        <dbReference type="ARBA" id="ARBA00023163"/>
    </source>
</evidence>
<keyword evidence="6" id="KW-1185">Reference proteome</keyword>
<dbReference type="PROSITE" id="PS00894">
    <property type="entry name" value="HTH_DEOR_1"/>
    <property type="match status" value="1"/>
</dbReference>
<sequence length="91" mass="10621">MSLRLRLIVRPIAFKLSALMSKEVKMTQRRQKILLLLELNEHVSSRELSHRLHVSYDTIRKDVINLEKLRMLKRVKGGAIVLEEGSEVDDK</sequence>
<feature type="domain" description="HTH deoR-type" evidence="4">
    <location>
        <begin position="26"/>
        <end position="81"/>
    </location>
</feature>
<proteinExistence type="predicted"/>
<dbReference type="RefSeq" id="WP_339721732.1">
    <property type="nucleotide sequence ID" value="NZ_CAXBEN010000023.1"/>
</dbReference>
<dbReference type="PANTHER" id="PTHR30363:SF44">
    <property type="entry name" value="AGA OPERON TRANSCRIPTIONAL REPRESSOR-RELATED"/>
    <property type="match status" value="1"/>
</dbReference>
<accession>A0ABV0L4H7</accession>
<dbReference type="PROSITE" id="PS51000">
    <property type="entry name" value="HTH_DEOR_2"/>
    <property type="match status" value="1"/>
</dbReference>
<dbReference type="InterPro" id="IPR018356">
    <property type="entry name" value="Tscrpt_reg_HTH_DeoR_CS"/>
</dbReference>
<reference evidence="5 6" key="1">
    <citation type="submission" date="2024-05" db="EMBL/GenBank/DDBJ databases">
        <authorList>
            <person name="Busch G.E."/>
            <person name="Sharma I."/>
        </authorList>
    </citation>
    <scope>NUCLEOTIDE SEQUENCE [LARGE SCALE GENOMIC DNA]</scope>
    <source>
        <strain evidence="5 6">23GB23</strain>
    </source>
</reference>
<evidence type="ECO:0000313" key="5">
    <source>
        <dbReference type="EMBL" id="MEP7730372.1"/>
    </source>
</evidence>
<evidence type="ECO:0000313" key="6">
    <source>
        <dbReference type="Proteomes" id="UP001471651"/>
    </source>
</evidence>
<dbReference type="Gene3D" id="1.10.10.10">
    <property type="entry name" value="Winged helix-like DNA-binding domain superfamily/Winged helix DNA-binding domain"/>
    <property type="match status" value="1"/>
</dbReference>